<keyword evidence="3 6" id="KW-0812">Transmembrane</keyword>
<feature type="transmembrane region" description="Helical" evidence="6">
    <location>
        <begin position="211"/>
        <end position="229"/>
    </location>
</feature>
<proteinExistence type="inferred from homology"/>
<evidence type="ECO:0000313" key="10">
    <source>
        <dbReference type="Proteomes" id="UP001240483"/>
    </source>
</evidence>
<evidence type="ECO:0000256" key="5">
    <source>
        <dbReference type="ARBA" id="ARBA00023136"/>
    </source>
</evidence>
<evidence type="ECO:0000313" key="9">
    <source>
        <dbReference type="Proteomes" id="UP000245514"/>
    </source>
</evidence>
<dbReference type="PANTHER" id="PTHR31885:SF6">
    <property type="entry name" value="GH04784P"/>
    <property type="match status" value="1"/>
</dbReference>
<evidence type="ECO:0000313" key="8">
    <source>
        <dbReference type="EMBL" id="PWI28279.1"/>
    </source>
</evidence>
<dbReference type="PANTHER" id="PTHR31885">
    <property type="entry name" value="GH04784P"/>
    <property type="match status" value="1"/>
</dbReference>
<comment type="similarity">
    <text evidence="2">Belongs to the TMEM86 family.</text>
</comment>
<comment type="subcellular location">
    <subcellularLocation>
        <location evidence="1">Membrane</location>
        <topology evidence="1">Multi-pass membrane protein</topology>
    </subcellularLocation>
</comment>
<dbReference type="EMBL" id="JASODW010000020">
    <property type="protein sequence ID" value="MDK6275976.1"/>
    <property type="molecule type" value="Genomic_DNA"/>
</dbReference>
<gene>
    <name evidence="8" type="ORF">CAY35_02215</name>
    <name evidence="7" type="ORF">QP116_09585</name>
</gene>
<feature type="transmembrane region" description="Helical" evidence="6">
    <location>
        <begin position="123"/>
        <end position="145"/>
    </location>
</feature>
<dbReference type="AlphaFoldDB" id="A0AAP4CD93"/>
<dbReference type="GO" id="GO:0016787">
    <property type="term" value="F:hydrolase activity"/>
    <property type="evidence" value="ECO:0007669"/>
    <property type="project" value="TreeGrafter"/>
</dbReference>
<evidence type="ECO:0000256" key="3">
    <source>
        <dbReference type="ARBA" id="ARBA00022692"/>
    </source>
</evidence>
<organism evidence="7 10">
    <name type="scientific">Pseudoglutamicibacter cumminsii</name>
    <dbReference type="NCBI Taxonomy" id="156979"/>
    <lineage>
        <taxon>Bacteria</taxon>
        <taxon>Bacillati</taxon>
        <taxon>Actinomycetota</taxon>
        <taxon>Actinomycetes</taxon>
        <taxon>Micrococcales</taxon>
        <taxon>Micrococcaceae</taxon>
        <taxon>Pseudoglutamicibacter</taxon>
    </lineage>
</organism>
<dbReference type="InterPro" id="IPR012506">
    <property type="entry name" value="TMEM86B-like"/>
</dbReference>
<reference evidence="7" key="2">
    <citation type="submission" date="2023-05" db="EMBL/GenBank/DDBJ databases">
        <title>Cataloging the Phylogenetic Diversity of Human Bladder Bacteria.</title>
        <authorList>
            <person name="Du J."/>
        </authorList>
    </citation>
    <scope>NUCLEOTIDE SEQUENCE</scope>
    <source>
        <strain evidence="7">UMB9978</strain>
    </source>
</reference>
<feature type="transmembrane region" description="Helical" evidence="6">
    <location>
        <begin position="179"/>
        <end position="199"/>
    </location>
</feature>
<protein>
    <submittedName>
        <fullName evidence="7">Lysoplasmalogenase family protein</fullName>
    </submittedName>
</protein>
<evidence type="ECO:0000256" key="6">
    <source>
        <dbReference type="SAM" id="Phobius"/>
    </source>
</evidence>
<name>A0AAP4CD93_9MICC</name>
<feature type="transmembrane region" description="Helical" evidence="6">
    <location>
        <begin position="85"/>
        <end position="103"/>
    </location>
</feature>
<reference evidence="8 9" key="1">
    <citation type="submission" date="2018-05" db="EMBL/GenBank/DDBJ databases">
        <title>Draft Genome Sequence of Arthrobacter cumminsii IME1328, Isolated from a Patient Who Suffered from Foot Ulcers in China.</title>
        <authorList>
            <person name="Li M."/>
            <person name="Jiang Z."/>
            <person name="Sun Q."/>
            <person name="Tong Y."/>
        </authorList>
    </citation>
    <scope>NUCLEOTIDE SEQUENCE [LARGE SCALE GENOMIC DNA]</scope>
    <source>
        <strain evidence="8 9">IME1328</strain>
    </source>
</reference>
<dbReference type="Pfam" id="PF07947">
    <property type="entry name" value="YhhN"/>
    <property type="match status" value="1"/>
</dbReference>
<evidence type="ECO:0000256" key="4">
    <source>
        <dbReference type="ARBA" id="ARBA00022989"/>
    </source>
</evidence>
<dbReference type="RefSeq" id="WP_109303143.1">
    <property type="nucleotide sequence ID" value="NZ_CALUAG010000028.1"/>
</dbReference>
<keyword evidence="5 6" id="KW-0472">Membrane</keyword>
<keyword evidence="9" id="KW-1185">Reference proteome</keyword>
<dbReference type="Proteomes" id="UP000245514">
    <property type="component" value="Unassembled WGS sequence"/>
</dbReference>
<dbReference type="Proteomes" id="UP001240483">
    <property type="component" value="Unassembled WGS sequence"/>
</dbReference>
<feature type="transmembrane region" description="Helical" evidence="6">
    <location>
        <begin position="152"/>
        <end position="173"/>
    </location>
</feature>
<keyword evidence="4 6" id="KW-1133">Transmembrane helix</keyword>
<evidence type="ECO:0000313" key="7">
    <source>
        <dbReference type="EMBL" id="MDK6275976.1"/>
    </source>
</evidence>
<accession>A0AAP4CD93</accession>
<comment type="caution">
    <text evidence="7">The sequence shown here is derived from an EMBL/GenBank/DDBJ whole genome shotgun (WGS) entry which is preliminary data.</text>
</comment>
<evidence type="ECO:0000256" key="2">
    <source>
        <dbReference type="ARBA" id="ARBA00007375"/>
    </source>
</evidence>
<feature type="transmembrane region" description="Helical" evidence="6">
    <location>
        <begin position="57"/>
        <end position="78"/>
    </location>
</feature>
<evidence type="ECO:0000256" key="1">
    <source>
        <dbReference type="ARBA" id="ARBA00004141"/>
    </source>
</evidence>
<dbReference type="EMBL" id="QFWG01000002">
    <property type="protein sequence ID" value="PWI28279.1"/>
    <property type="molecule type" value="Genomic_DNA"/>
</dbReference>
<sequence length="239" mass="25427">MPVVAVVCLILAGVAAIADWILTPRTEGTWRWVTKASVPALLTASVVLTGLTRPHPAWASTLVAGALCFALLGDLLLLDRGRFMYGALAFGGAQAVLTVTLTWRAWAGPVQRGAEPGMPEGGWIGLLVAGIVVVAGFFAVGLRLIRAAHRDHLSLVTTVYIALISTMVLAASLHVRQPGGWWVIGAALLFYASDALLGWKQFVSRDQAHSVAVMVTYHLALFGFTWWALLQSGVTSAVM</sequence>
<dbReference type="GO" id="GO:0016020">
    <property type="term" value="C:membrane"/>
    <property type="evidence" value="ECO:0007669"/>
    <property type="project" value="UniProtKB-SubCell"/>
</dbReference>